<dbReference type="Pfam" id="PF14530">
    <property type="entry name" value="DUF4439"/>
    <property type="match status" value="1"/>
</dbReference>
<keyword evidence="4" id="KW-1185">Reference proteome</keyword>
<dbReference type="STRING" id="106370.Francci3_3567"/>
<protein>
    <recommendedName>
        <fullName evidence="2">DUF4439 domain-containing protein</fullName>
    </recommendedName>
</protein>
<evidence type="ECO:0000313" key="3">
    <source>
        <dbReference type="EMBL" id="ABD12919.1"/>
    </source>
</evidence>
<dbReference type="Proteomes" id="UP000001937">
    <property type="component" value="Chromosome"/>
</dbReference>
<organism evidence="3 4">
    <name type="scientific">Frankia casuarinae (strain DSM 45818 / CECT 9043 / HFP020203 / CcI3)</name>
    <dbReference type="NCBI Taxonomy" id="106370"/>
    <lineage>
        <taxon>Bacteria</taxon>
        <taxon>Bacillati</taxon>
        <taxon>Actinomycetota</taxon>
        <taxon>Actinomycetes</taxon>
        <taxon>Frankiales</taxon>
        <taxon>Frankiaceae</taxon>
        <taxon>Frankia</taxon>
    </lineage>
</organism>
<dbReference type="OrthoDB" id="3218542at2"/>
<dbReference type="SUPFAM" id="SSF47240">
    <property type="entry name" value="Ferritin-like"/>
    <property type="match status" value="1"/>
</dbReference>
<evidence type="ECO:0000313" key="4">
    <source>
        <dbReference type="Proteomes" id="UP000001937"/>
    </source>
</evidence>
<dbReference type="InterPro" id="IPR029447">
    <property type="entry name" value="DUF4439"/>
</dbReference>
<name>Q2J723_FRACC</name>
<accession>Q2J723</accession>
<feature type="compositionally biased region" description="Low complexity" evidence="1">
    <location>
        <begin position="10"/>
        <end position="22"/>
    </location>
</feature>
<dbReference type="Gene3D" id="1.20.1260.10">
    <property type="match status" value="1"/>
</dbReference>
<sequence>MTADTPSGDPASATPTESTAATEHPDPAGVAALVTMLTATHAAVYATAAAGGAVAPLGPAAAQARELARLSCLAHQALRDDLITAIRARGGDAPPALPAYRLPVAPEGIGAALALLARIEDACAMAAHDAVAVLVGDVRALALDALTGTAVRAQRARIAAGMPLAAASRALPGT</sequence>
<feature type="region of interest" description="Disordered" evidence="1">
    <location>
        <begin position="1"/>
        <end position="24"/>
    </location>
</feature>
<dbReference type="KEGG" id="fra:Francci3_3567"/>
<proteinExistence type="predicted"/>
<dbReference type="EMBL" id="CP000249">
    <property type="protein sequence ID" value="ABD12919.1"/>
    <property type="molecule type" value="Genomic_DNA"/>
</dbReference>
<dbReference type="InterPro" id="IPR012347">
    <property type="entry name" value="Ferritin-like"/>
</dbReference>
<dbReference type="HOGENOM" id="CLU_1719670_0_0_11"/>
<dbReference type="InterPro" id="IPR009078">
    <property type="entry name" value="Ferritin-like_SF"/>
</dbReference>
<dbReference type="RefSeq" id="WP_011437943.1">
    <property type="nucleotide sequence ID" value="NC_007777.1"/>
</dbReference>
<evidence type="ECO:0000256" key="1">
    <source>
        <dbReference type="SAM" id="MobiDB-lite"/>
    </source>
</evidence>
<dbReference type="AlphaFoldDB" id="Q2J723"/>
<evidence type="ECO:0000259" key="2">
    <source>
        <dbReference type="Pfam" id="PF14530"/>
    </source>
</evidence>
<reference evidence="3 4" key="1">
    <citation type="journal article" date="2007" name="Genome Res.">
        <title>Genome characteristics of facultatively symbiotic Frankia sp. strains reflect host range and host plant biogeography.</title>
        <authorList>
            <person name="Normand P."/>
            <person name="Lapierre P."/>
            <person name="Tisa L.S."/>
            <person name="Gogarten J.P."/>
            <person name="Alloisio N."/>
            <person name="Bagnarol E."/>
            <person name="Bassi C.A."/>
            <person name="Berry A.M."/>
            <person name="Bickhart D.M."/>
            <person name="Choisne N."/>
            <person name="Couloux A."/>
            <person name="Cournoyer B."/>
            <person name="Cruveiller S."/>
            <person name="Daubin V."/>
            <person name="Demange N."/>
            <person name="Francino M.P."/>
            <person name="Goltsman E."/>
            <person name="Huang Y."/>
            <person name="Kopp O.R."/>
            <person name="Labarre L."/>
            <person name="Lapidus A."/>
            <person name="Lavire C."/>
            <person name="Marechal J."/>
            <person name="Martinez M."/>
            <person name="Mastronunzio J.E."/>
            <person name="Mullin B.C."/>
            <person name="Niemann J."/>
            <person name="Pujic P."/>
            <person name="Rawnsley T."/>
            <person name="Rouy Z."/>
            <person name="Schenowitz C."/>
            <person name="Sellstedt A."/>
            <person name="Tavares F."/>
            <person name="Tomkins J.P."/>
            <person name="Vallenet D."/>
            <person name="Valverde C."/>
            <person name="Wall L.G."/>
            <person name="Wang Y."/>
            <person name="Medigue C."/>
            <person name="Benson D.R."/>
        </authorList>
    </citation>
    <scope>NUCLEOTIDE SEQUENCE [LARGE SCALE GENOMIC DNA]</scope>
    <source>
        <strain evidence="4">DSM 45818 / CECT 9043 / CcI3</strain>
    </source>
</reference>
<gene>
    <name evidence="3" type="ordered locus">Francci3_3567</name>
</gene>
<feature type="domain" description="DUF4439" evidence="2">
    <location>
        <begin position="32"/>
        <end position="173"/>
    </location>
</feature>